<feature type="non-terminal residue" evidence="2">
    <location>
        <position position="49"/>
    </location>
</feature>
<gene>
    <name evidence="2" type="ORF">S03H2_01970</name>
</gene>
<feature type="transmembrane region" description="Helical" evidence="1">
    <location>
        <begin position="30"/>
        <end position="48"/>
    </location>
</feature>
<keyword evidence="1" id="KW-1133">Transmembrane helix</keyword>
<evidence type="ECO:0000256" key="1">
    <source>
        <dbReference type="SAM" id="Phobius"/>
    </source>
</evidence>
<keyword evidence="1" id="KW-0472">Membrane</keyword>
<proteinExistence type="predicted"/>
<protein>
    <submittedName>
        <fullName evidence="2">Uncharacterized protein</fullName>
    </submittedName>
</protein>
<dbReference type="AlphaFoldDB" id="X1FQG8"/>
<organism evidence="2">
    <name type="scientific">marine sediment metagenome</name>
    <dbReference type="NCBI Taxonomy" id="412755"/>
    <lineage>
        <taxon>unclassified sequences</taxon>
        <taxon>metagenomes</taxon>
        <taxon>ecological metagenomes</taxon>
    </lineage>
</organism>
<comment type="caution">
    <text evidence="2">The sequence shown here is derived from an EMBL/GenBank/DDBJ whole genome shotgun (WGS) entry which is preliminary data.</text>
</comment>
<dbReference type="EMBL" id="BARU01000621">
    <property type="protein sequence ID" value="GAH22978.1"/>
    <property type="molecule type" value="Genomic_DNA"/>
</dbReference>
<accession>X1FQG8</accession>
<keyword evidence="1" id="KW-0812">Transmembrane</keyword>
<reference evidence="2" key="1">
    <citation type="journal article" date="2014" name="Front. Microbiol.">
        <title>High frequency of phylogenetically diverse reductive dehalogenase-homologous genes in deep subseafloor sedimentary metagenomes.</title>
        <authorList>
            <person name="Kawai M."/>
            <person name="Futagami T."/>
            <person name="Toyoda A."/>
            <person name="Takaki Y."/>
            <person name="Nishi S."/>
            <person name="Hori S."/>
            <person name="Arai W."/>
            <person name="Tsubouchi T."/>
            <person name="Morono Y."/>
            <person name="Uchiyama I."/>
            <person name="Ito T."/>
            <person name="Fujiyama A."/>
            <person name="Inagaki F."/>
            <person name="Takami H."/>
        </authorList>
    </citation>
    <scope>NUCLEOTIDE SEQUENCE</scope>
    <source>
        <strain evidence="2">Expedition CK06-06</strain>
    </source>
</reference>
<evidence type="ECO:0000313" key="2">
    <source>
        <dbReference type="EMBL" id="GAH22978.1"/>
    </source>
</evidence>
<name>X1FQG8_9ZZZZ</name>
<sequence length="49" mass="5871">MELIRKKANYYLDIVKDVAKSKFYNFKNLTYEKWQILAVIFLAIVMIIA</sequence>